<dbReference type="EMBL" id="CP019472">
    <property type="protein sequence ID" value="UQC76362.1"/>
    <property type="molecule type" value="Genomic_DNA"/>
</dbReference>
<gene>
    <name evidence="1" type="ORF">CLUP02_17875</name>
</gene>
<dbReference type="KEGG" id="clup:CLUP02_17875"/>
<sequence length="536" mass="61424">MHSPTIVFRSKAVRNVQPTVPKRQNDPEKHKKLVERDYSAMLRFSGLWESYEYLLNSKYRLFSLSKGRRAVRASLCNNQSRPHDDLCETNGSRGGLPAFIYETRGHEQACLGSDGNSGQGRDHGMIRSSSRQVFPQLPPVWSPKTPASCHTSFGVLIVGFPRQAVNAWTVLGLEPLGGNGLPVTYIPELKRNKRRPADDLFVSSAHADRVEKHVRLLAALDTLDLFFRSAMYGSPEHEVTYVSELRWLSSSSQLIAYELARAVEIEKTHRENKIQRPSNRNFILPKIELLRMRLTRSFNLVWRFVSNESIAVRTGFIRRIVLISWNKKRKLAGYHYLKEQNNMISGRLELPALALLNISDEILVRRVFMLWGSVVESRCGDILRQITFAIQLRPADRAIIVVFDALFFFFGLRQHKASVKQGRKTQLGNTWNQAIWNLAPWCQVLPSDPDPRLRDGSQLRRARHSPAPIKGESFSPVERRLSLLYFSQRVPFSTLRFLKHPFHPETFHHDLYSRTRLVQHMPPTLTNGLGESSSKA</sequence>
<accession>A0A9Q8SFD9</accession>
<dbReference type="AlphaFoldDB" id="A0A9Q8SFD9"/>
<proteinExistence type="predicted"/>
<protein>
    <submittedName>
        <fullName evidence="1">Uncharacterized protein</fullName>
    </submittedName>
</protein>
<dbReference type="GeneID" id="73351789"/>
<organism evidence="1 2">
    <name type="scientific">Colletotrichum lupini</name>
    <dbReference type="NCBI Taxonomy" id="145971"/>
    <lineage>
        <taxon>Eukaryota</taxon>
        <taxon>Fungi</taxon>
        <taxon>Dikarya</taxon>
        <taxon>Ascomycota</taxon>
        <taxon>Pezizomycotina</taxon>
        <taxon>Sordariomycetes</taxon>
        <taxon>Hypocreomycetidae</taxon>
        <taxon>Glomerellales</taxon>
        <taxon>Glomerellaceae</taxon>
        <taxon>Colletotrichum</taxon>
        <taxon>Colletotrichum acutatum species complex</taxon>
    </lineage>
</organism>
<name>A0A9Q8SFD9_9PEZI</name>
<dbReference type="RefSeq" id="XP_049138003.1">
    <property type="nucleotide sequence ID" value="XM_049296779.1"/>
</dbReference>
<evidence type="ECO:0000313" key="1">
    <source>
        <dbReference type="EMBL" id="UQC76362.1"/>
    </source>
</evidence>
<keyword evidence="2" id="KW-1185">Reference proteome</keyword>
<dbReference type="Proteomes" id="UP000830671">
    <property type="component" value="Chromosome 10"/>
</dbReference>
<reference evidence="1" key="1">
    <citation type="journal article" date="2021" name="Mol. Plant Microbe Interact.">
        <title>Complete Genome Sequence of the Plant-Pathogenic Fungus Colletotrichum lupini.</title>
        <authorList>
            <person name="Baroncelli R."/>
            <person name="Pensec F."/>
            <person name="Da Lio D."/>
            <person name="Boufleur T."/>
            <person name="Vicente I."/>
            <person name="Sarrocco S."/>
            <person name="Picot A."/>
            <person name="Baraldi E."/>
            <person name="Sukno S."/>
            <person name="Thon M."/>
            <person name="Le Floch G."/>
        </authorList>
    </citation>
    <scope>NUCLEOTIDE SEQUENCE</scope>
    <source>
        <strain evidence="1">IMI 504893</strain>
    </source>
</reference>
<evidence type="ECO:0000313" key="2">
    <source>
        <dbReference type="Proteomes" id="UP000830671"/>
    </source>
</evidence>